<sequence>MFDSLAQKIASFLSTAARAETALQSADVQGSGDDQLHVDGVGHSHSMQDGDDSDQLEVDGGSRQRELSNLESMKNEEFGVSAAYHIKLNPVANMAVSSLKEVAHDVPRQTQGTSKYASLLDAKALDFMKNTTEFYVVKIPRWKFENDTNFLNDGSRYVFFEKEAKVVDAEDDASSVNFLEVEAVSNKHPKPERSSHKSIEMTPSESFDLKRLIVQSVEVVTSSSQHVGRIDDQVKAVDDAAHELVNQPKVSDLTPAVGLTTPNGIDDFTADKTVAGTEESSTYINLYVETSTLSLADTPDDSLPSSQPLLDLQEGINSEQTTIAEEKFPDPPRRASKLNSLNAPKFLQHKLREQLPIQTSHTPHIPPTAQREVPEDSSSTFEQIIVTQNKISDWLRDSAEFYFQPHEVETLSLEQFHDHNEPDSLPEAIDTFDDSLAGTDDEADFFSEDRETISELLRIHGTGRHDVPPVGRGVNEAPRDRGRSTASVLLLLLASLTQAMHGNFSTSGPPSMMPSSEHLTRFSEILTHSFLNTSTAAISSFQTQPAVAPRSQLPVFDAVSHISRPKSISGQSFDDFKAIQGMNMDFPGEKISGTPADPNKSDEAISTSFQSSLTRAEPENLVNTQQPKKNLSATIPSLQLLPGTNFPASVTLLPNLKTALTVNTSGATFLPFTSGHLKDQQVALPDQISFLIDTPRPPISADSDAAIFTEEKSIENTTRISTLLPNPLLPSAILDRVRPNAGFEFGGTPAFDLVQILPNRDNSFHSTTSSTRSPQLDDPQFLGEMEKESTVHTGTQATSAITSNFNKLTTLDKENSKFIANIPRSGSKFIIPEFHGTSMFLSMLRPKNQTSSSVSPETKHALGVPISPEGTVICRPVESPACAPQGADFCLTDPSYPRREVLQALSSNARLASYFANASSTGPRGSFSLVAGLSRQRELSFGYSYHNPGLYDVTHWLGTEGYVCPSVVSYNLPLRAKNAQGRWRVIVQNVANVVQRIRTERCLHPEHPCRLVAPRYGSRCVQKFSLTQLLVMDPCDVTNRLFVDTFSLPSACSCVAQAYG</sequence>
<dbReference type="GO" id="GO:0005615">
    <property type="term" value="C:extracellular space"/>
    <property type="evidence" value="ECO:0007669"/>
    <property type="project" value="UniProtKB-ARBA"/>
</dbReference>
<feature type="compositionally biased region" description="Basic and acidic residues" evidence="4">
    <location>
        <begin position="34"/>
        <end position="48"/>
    </location>
</feature>
<reference evidence="7" key="1">
    <citation type="submission" date="2025-08" db="UniProtKB">
        <authorList>
            <consortium name="RefSeq"/>
        </authorList>
    </citation>
    <scope>IDENTIFICATION</scope>
    <source>
        <tissue evidence="7">Whole organism</tissue>
    </source>
</reference>
<dbReference type="OrthoDB" id="10064289at2759"/>
<dbReference type="InterPro" id="IPR032104">
    <property type="entry name" value="Spaetzle"/>
</dbReference>
<dbReference type="GO" id="GO:0008083">
    <property type="term" value="F:growth factor activity"/>
    <property type="evidence" value="ECO:0007669"/>
    <property type="project" value="TreeGrafter"/>
</dbReference>
<keyword evidence="2" id="KW-1015">Disulfide bond</keyword>
<dbReference type="InterPro" id="IPR029034">
    <property type="entry name" value="Cystine-knot_cytokine"/>
</dbReference>
<dbReference type="InterPro" id="IPR052444">
    <property type="entry name" value="Spz/Toll_ligand-like"/>
</dbReference>
<evidence type="ECO:0000313" key="6">
    <source>
        <dbReference type="Proteomes" id="UP000694843"/>
    </source>
</evidence>
<dbReference type="GO" id="GO:0045087">
    <property type="term" value="P:innate immune response"/>
    <property type="evidence" value="ECO:0007669"/>
    <property type="project" value="TreeGrafter"/>
</dbReference>
<dbReference type="GO" id="GO:0021556">
    <property type="term" value="P:central nervous system formation"/>
    <property type="evidence" value="ECO:0007669"/>
    <property type="project" value="TreeGrafter"/>
</dbReference>
<dbReference type="KEGG" id="hazt:125178657"/>
<keyword evidence="1" id="KW-0732">Signal</keyword>
<feature type="domain" description="Spaetzle" evidence="5">
    <location>
        <begin position="962"/>
        <end position="1055"/>
    </location>
</feature>
<keyword evidence="6" id="KW-1185">Reference proteome</keyword>
<evidence type="ECO:0000256" key="2">
    <source>
        <dbReference type="ARBA" id="ARBA00023157"/>
    </source>
</evidence>
<dbReference type="Pfam" id="PF16077">
    <property type="entry name" value="Spaetzle"/>
    <property type="match status" value="1"/>
</dbReference>
<accession>A0A979FP87</accession>
<dbReference type="GeneID" id="125178657"/>
<dbReference type="Gene3D" id="2.10.90.10">
    <property type="entry name" value="Cystine-knot cytokines"/>
    <property type="match status" value="1"/>
</dbReference>
<evidence type="ECO:0000313" key="7">
    <source>
        <dbReference type="RefSeq" id="XP_047738899.1"/>
    </source>
</evidence>
<proteinExistence type="predicted"/>
<name>A0A979FP87_HYAAZ</name>
<organism evidence="6 7">
    <name type="scientific">Hyalella azteca</name>
    <name type="common">Amphipod</name>
    <dbReference type="NCBI Taxonomy" id="294128"/>
    <lineage>
        <taxon>Eukaryota</taxon>
        <taxon>Metazoa</taxon>
        <taxon>Ecdysozoa</taxon>
        <taxon>Arthropoda</taxon>
        <taxon>Crustacea</taxon>
        <taxon>Multicrustacea</taxon>
        <taxon>Malacostraca</taxon>
        <taxon>Eumalacostraca</taxon>
        <taxon>Peracarida</taxon>
        <taxon>Amphipoda</taxon>
        <taxon>Senticaudata</taxon>
        <taxon>Talitrida</taxon>
        <taxon>Talitroidea</taxon>
        <taxon>Hyalellidae</taxon>
        <taxon>Hyalella</taxon>
    </lineage>
</organism>
<protein>
    <submittedName>
        <fullName evidence="7">Uncharacterized protein LOC125178657</fullName>
    </submittedName>
</protein>
<dbReference type="PANTHER" id="PTHR23199">
    <property type="entry name" value="NEUROTROPHIN 1-RELATED"/>
    <property type="match status" value="1"/>
</dbReference>
<feature type="region of interest" description="Disordered" evidence="4">
    <location>
        <begin position="26"/>
        <end position="60"/>
    </location>
</feature>
<evidence type="ECO:0000256" key="4">
    <source>
        <dbReference type="SAM" id="MobiDB-lite"/>
    </source>
</evidence>
<gene>
    <name evidence="7" type="primary">LOC125178657</name>
</gene>
<evidence type="ECO:0000256" key="1">
    <source>
        <dbReference type="ARBA" id="ARBA00022729"/>
    </source>
</evidence>
<evidence type="ECO:0000256" key="3">
    <source>
        <dbReference type="ARBA" id="ARBA00023180"/>
    </source>
</evidence>
<dbReference type="Proteomes" id="UP000694843">
    <property type="component" value="Unplaced"/>
</dbReference>
<dbReference type="SUPFAM" id="SSF57501">
    <property type="entry name" value="Cystine-knot cytokines"/>
    <property type="match status" value="1"/>
</dbReference>
<dbReference type="RefSeq" id="XP_047738899.1">
    <property type="nucleotide sequence ID" value="XM_047882943.1"/>
</dbReference>
<evidence type="ECO:0000259" key="5">
    <source>
        <dbReference type="Pfam" id="PF16077"/>
    </source>
</evidence>
<dbReference type="GO" id="GO:0005121">
    <property type="term" value="F:Toll binding"/>
    <property type="evidence" value="ECO:0007669"/>
    <property type="project" value="TreeGrafter"/>
</dbReference>
<dbReference type="PANTHER" id="PTHR23199:SF12">
    <property type="entry name" value="NEUROTROPHIN 1-RELATED"/>
    <property type="match status" value="1"/>
</dbReference>
<dbReference type="AlphaFoldDB" id="A0A979FP87"/>
<keyword evidence="3" id="KW-0325">Glycoprotein</keyword>